<reference evidence="2" key="1">
    <citation type="journal article" date="2019" name="Int. J. Syst. Evol. Microbiol.">
        <title>The Global Catalogue of Microorganisms (GCM) 10K type strain sequencing project: providing services to taxonomists for standard genome sequencing and annotation.</title>
        <authorList>
            <consortium name="The Broad Institute Genomics Platform"/>
            <consortium name="The Broad Institute Genome Sequencing Center for Infectious Disease"/>
            <person name="Wu L."/>
            <person name="Ma J."/>
        </authorList>
    </citation>
    <scope>NUCLEOTIDE SEQUENCE [LARGE SCALE GENOMIC DNA]</scope>
    <source>
        <strain evidence="2">JCM 17986</strain>
    </source>
</reference>
<dbReference type="PANTHER" id="PTHR38074">
    <property type="entry name" value="ALTERED INHERITANCE OF MITOCHONDRIA PROTEIN 24, MITOCHONDRIAL"/>
    <property type="match status" value="1"/>
</dbReference>
<proteinExistence type="predicted"/>
<keyword evidence="2" id="KW-1185">Reference proteome</keyword>
<dbReference type="InterPro" id="IPR036983">
    <property type="entry name" value="AIM24_sf"/>
</dbReference>
<dbReference type="Proteomes" id="UP001500466">
    <property type="component" value="Unassembled WGS sequence"/>
</dbReference>
<dbReference type="SUPFAM" id="SSF51219">
    <property type="entry name" value="TRAP-like"/>
    <property type="match status" value="1"/>
</dbReference>
<dbReference type="EMBL" id="BAABHS010000005">
    <property type="protein sequence ID" value="GAA4956546.1"/>
    <property type="molecule type" value="Genomic_DNA"/>
</dbReference>
<name>A0ABP9H1R6_9ACTN</name>
<organism evidence="1 2">
    <name type="scientific">Yinghuangia aomiensis</name>
    <dbReference type="NCBI Taxonomy" id="676205"/>
    <lineage>
        <taxon>Bacteria</taxon>
        <taxon>Bacillati</taxon>
        <taxon>Actinomycetota</taxon>
        <taxon>Actinomycetes</taxon>
        <taxon>Kitasatosporales</taxon>
        <taxon>Streptomycetaceae</taxon>
        <taxon>Yinghuangia</taxon>
    </lineage>
</organism>
<evidence type="ECO:0000313" key="1">
    <source>
        <dbReference type="EMBL" id="GAA4956546.1"/>
    </source>
</evidence>
<gene>
    <name evidence="1" type="ORF">GCM10023205_18420</name>
</gene>
<accession>A0ABP9H1R6</accession>
<dbReference type="Gene3D" id="3.60.160.10">
    <property type="entry name" value="Mitochondrial biogenesis AIM24"/>
    <property type="match status" value="1"/>
</dbReference>
<protein>
    <submittedName>
        <fullName evidence="1">Uncharacterized protein</fullName>
    </submittedName>
</protein>
<comment type="caution">
    <text evidence="1">The sequence shown here is derived from an EMBL/GenBank/DDBJ whole genome shotgun (WGS) entry which is preliminary data.</text>
</comment>
<dbReference type="InterPro" id="IPR002838">
    <property type="entry name" value="AIM24"/>
</dbReference>
<dbReference type="RefSeq" id="WP_345674844.1">
    <property type="nucleotide sequence ID" value="NZ_BAABHS010000005.1"/>
</dbReference>
<dbReference type="Pfam" id="PF01987">
    <property type="entry name" value="AIM24"/>
    <property type="match status" value="1"/>
</dbReference>
<sequence>MIRRSKAGPLVLKVDARNEAFVDADAVVAWTVGLSTRMEAQTVGSRVWRRRGGTGEGWNMCFIGEGYVVVQPHEPADPAEYAARGLPYGMGSSGYRGNRWGS</sequence>
<evidence type="ECO:0000313" key="2">
    <source>
        <dbReference type="Proteomes" id="UP001500466"/>
    </source>
</evidence>
<dbReference type="PANTHER" id="PTHR38074:SF1">
    <property type="entry name" value="ALTERED INHERITANCE OF MITOCHONDRIA PROTEIN 24, MITOCHONDRIAL"/>
    <property type="match status" value="1"/>
</dbReference>
<dbReference type="InterPro" id="IPR016031">
    <property type="entry name" value="Trp_RNA-bd_attenuator-like_dom"/>
</dbReference>